<evidence type="ECO:0000256" key="8">
    <source>
        <dbReference type="ARBA" id="ARBA00022741"/>
    </source>
</evidence>
<keyword evidence="6 15" id="KW-0997">Cell inner membrane</keyword>
<dbReference type="NCBIfam" id="NF002475">
    <property type="entry name" value="PRK01723.1"/>
    <property type="match status" value="1"/>
</dbReference>
<keyword evidence="8 15" id="KW-0547">Nucleotide-binding</keyword>
<dbReference type="GO" id="GO:0016301">
    <property type="term" value="F:kinase activity"/>
    <property type="evidence" value="ECO:0007669"/>
    <property type="project" value="UniProtKB-KW"/>
</dbReference>
<evidence type="ECO:0000313" key="16">
    <source>
        <dbReference type="EMBL" id="RFF31296.1"/>
    </source>
</evidence>
<gene>
    <name evidence="15" type="primary">kdkA</name>
    <name evidence="16" type="ORF">DZC52_05330</name>
</gene>
<dbReference type="Proteomes" id="UP000260351">
    <property type="component" value="Unassembled WGS sequence"/>
</dbReference>
<dbReference type="AlphaFoldDB" id="A0A3E1KBL0"/>
<keyword evidence="7 15" id="KW-0808">Transferase</keyword>
<keyword evidence="9 15" id="KW-0418">Kinase</keyword>
<dbReference type="GO" id="GO:0005886">
    <property type="term" value="C:plasma membrane"/>
    <property type="evidence" value="ECO:0007669"/>
    <property type="project" value="UniProtKB-SubCell"/>
</dbReference>
<sequence length="224" mass="25583">MPESELQAGSLHILYDASALDAVSPEWLQPRFWELRDAVLAEFGGRGRALAVTTEAGPAVLRRYLRGGMVARVSKDRYFFTGYTRSRSFREFRILARLRQLDLPVPTPLMAGCQRLGLTYRAAILTRLIENTISLPQAADILEEFHWRRLGRTLHRFFAAGVVHPDLNAHNLLIDGDGHWHVIDFDRARIDDKPVDPEPMLKRLERSLDKLGVSGQRTFLRQID</sequence>
<evidence type="ECO:0000256" key="1">
    <source>
        <dbReference type="ARBA" id="ARBA00004515"/>
    </source>
</evidence>
<comment type="function">
    <text evidence="15">Catalyzes the ATP-dependent phosphorylation of the 3-deoxy-D-manno-octulosonic acid (Kdo) residue in Kdo-lipid IV(A) at the 4-OH position.</text>
</comment>
<keyword evidence="11 15" id="KW-0448">Lipopolysaccharide biosynthesis</keyword>
<keyword evidence="17" id="KW-1185">Reference proteome</keyword>
<evidence type="ECO:0000256" key="3">
    <source>
        <dbReference type="ARBA" id="ARBA00010327"/>
    </source>
</evidence>
<accession>A0A3E1KBL0</accession>
<evidence type="ECO:0000256" key="13">
    <source>
        <dbReference type="ARBA" id="ARBA00029511"/>
    </source>
</evidence>
<dbReference type="Pfam" id="PF06293">
    <property type="entry name" value="Kdo"/>
    <property type="match status" value="1"/>
</dbReference>
<dbReference type="RefSeq" id="WP_116650144.1">
    <property type="nucleotide sequence ID" value="NZ_QUZK01000022.1"/>
</dbReference>
<evidence type="ECO:0000256" key="12">
    <source>
        <dbReference type="ARBA" id="ARBA00023136"/>
    </source>
</evidence>
<dbReference type="EC" id="2.7.1.166" evidence="4 15"/>
<keyword evidence="5 15" id="KW-1003">Cell membrane</keyword>
<dbReference type="Gene3D" id="1.10.510.10">
    <property type="entry name" value="Transferase(Phosphotransferase) domain 1"/>
    <property type="match status" value="1"/>
</dbReference>
<feature type="active site" evidence="15">
    <location>
        <position position="166"/>
    </location>
</feature>
<dbReference type="GO" id="GO:0009244">
    <property type="term" value="P:lipopolysaccharide core region biosynthetic process"/>
    <property type="evidence" value="ECO:0007669"/>
    <property type="project" value="UniProtKB-UniRule"/>
</dbReference>
<comment type="subcellular location">
    <subcellularLocation>
        <location evidence="1 15">Cell inner membrane</location>
        <topology evidence="1 15">Peripheral membrane protein</topology>
        <orientation evidence="1 15">Cytoplasmic side</orientation>
    </subcellularLocation>
</comment>
<dbReference type="SUPFAM" id="SSF56112">
    <property type="entry name" value="Protein kinase-like (PK-like)"/>
    <property type="match status" value="1"/>
</dbReference>
<dbReference type="GO" id="GO:0016773">
    <property type="term" value="F:phosphotransferase activity, alcohol group as acceptor"/>
    <property type="evidence" value="ECO:0007669"/>
    <property type="project" value="UniProtKB-UniRule"/>
</dbReference>
<evidence type="ECO:0000256" key="9">
    <source>
        <dbReference type="ARBA" id="ARBA00022777"/>
    </source>
</evidence>
<evidence type="ECO:0000256" key="10">
    <source>
        <dbReference type="ARBA" id="ARBA00022840"/>
    </source>
</evidence>
<dbReference type="InterPro" id="IPR022826">
    <property type="entry name" value="KDO_kinase"/>
</dbReference>
<reference evidence="16 17" key="1">
    <citation type="submission" date="2018-08" db="EMBL/GenBank/DDBJ databases">
        <title>Wenzhouxiangella salilacus sp. nov., a novel bacterium isolated from a saline lake in Xinjiang Province, China.</title>
        <authorList>
            <person name="Han S."/>
        </authorList>
    </citation>
    <scope>NUCLEOTIDE SEQUENCE [LARGE SCALE GENOMIC DNA]</scope>
    <source>
        <strain evidence="16 17">XDB06</strain>
    </source>
</reference>
<evidence type="ECO:0000256" key="6">
    <source>
        <dbReference type="ARBA" id="ARBA00022519"/>
    </source>
</evidence>
<dbReference type="UniPathway" id="UPA00958"/>
<dbReference type="InterPro" id="IPR011009">
    <property type="entry name" value="Kinase-like_dom_sf"/>
</dbReference>
<dbReference type="OrthoDB" id="6854449at2"/>
<comment type="caution">
    <text evidence="16">The sequence shown here is derived from an EMBL/GenBank/DDBJ whole genome shotgun (WGS) entry which is preliminary data.</text>
</comment>
<comment type="pathway">
    <text evidence="2 15">Bacterial outer membrane biogenesis; LPS core biosynthesis.</text>
</comment>
<evidence type="ECO:0000256" key="11">
    <source>
        <dbReference type="ARBA" id="ARBA00022985"/>
    </source>
</evidence>
<evidence type="ECO:0000256" key="14">
    <source>
        <dbReference type="ARBA" id="ARBA00034417"/>
    </source>
</evidence>
<name>A0A3E1KBL0_9GAMM</name>
<dbReference type="HAMAP" id="MF_00521">
    <property type="entry name" value="KDO_kinase"/>
    <property type="match status" value="1"/>
</dbReference>
<organism evidence="16 17">
    <name type="scientific">Wenzhouxiangella sediminis</name>
    <dbReference type="NCBI Taxonomy" id="1792836"/>
    <lineage>
        <taxon>Bacteria</taxon>
        <taxon>Pseudomonadati</taxon>
        <taxon>Pseudomonadota</taxon>
        <taxon>Gammaproteobacteria</taxon>
        <taxon>Chromatiales</taxon>
        <taxon>Wenzhouxiangellaceae</taxon>
        <taxon>Wenzhouxiangella</taxon>
    </lineage>
</organism>
<evidence type="ECO:0000256" key="5">
    <source>
        <dbReference type="ARBA" id="ARBA00022475"/>
    </source>
</evidence>
<dbReference type="GO" id="GO:0005524">
    <property type="term" value="F:ATP binding"/>
    <property type="evidence" value="ECO:0007669"/>
    <property type="project" value="UniProtKB-UniRule"/>
</dbReference>
<keyword evidence="10 15" id="KW-0067">ATP-binding</keyword>
<dbReference type="EMBL" id="QUZK01000022">
    <property type="protein sequence ID" value="RFF31296.1"/>
    <property type="molecule type" value="Genomic_DNA"/>
</dbReference>
<comment type="similarity">
    <text evidence="3 15">Belongs to the protein kinase superfamily. KdkA/RfaP family.</text>
</comment>
<evidence type="ECO:0000313" key="17">
    <source>
        <dbReference type="Proteomes" id="UP000260351"/>
    </source>
</evidence>
<protein>
    <recommendedName>
        <fullName evidence="13 15">3-deoxy-D-manno-octulosonic acid kinase</fullName>
        <shortName evidence="15">Kdo kinase</shortName>
        <ecNumber evidence="4 15">2.7.1.166</ecNumber>
    </recommendedName>
</protein>
<evidence type="ECO:0000256" key="7">
    <source>
        <dbReference type="ARBA" id="ARBA00022679"/>
    </source>
</evidence>
<keyword evidence="12 15" id="KW-0472">Membrane</keyword>
<comment type="catalytic activity">
    <reaction evidence="14 15">
        <text>an alpha-Kdo-(2-&gt;6)-lipid IVA + ATP = a 4-O-phospho-alpha-Kdo-(2-&gt;6)-lipid IVA + ADP + H(+)</text>
        <dbReference type="Rhea" id="RHEA:74271"/>
        <dbReference type="ChEBI" id="CHEBI:15378"/>
        <dbReference type="ChEBI" id="CHEBI:30616"/>
        <dbReference type="ChEBI" id="CHEBI:176428"/>
        <dbReference type="ChEBI" id="CHEBI:193140"/>
        <dbReference type="ChEBI" id="CHEBI:456216"/>
        <dbReference type="EC" id="2.7.1.166"/>
    </reaction>
</comment>
<evidence type="ECO:0000256" key="4">
    <source>
        <dbReference type="ARBA" id="ARBA00011988"/>
    </source>
</evidence>
<evidence type="ECO:0000256" key="15">
    <source>
        <dbReference type="HAMAP-Rule" id="MF_00521"/>
    </source>
</evidence>
<proteinExistence type="inferred from homology"/>
<evidence type="ECO:0000256" key="2">
    <source>
        <dbReference type="ARBA" id="ARBA00004713"/>
    </source>
</evidence>